<gene>
    <name evidence="2" type="ORF">C1645_830258</name>
</gene>
<dbReference type="EMBL" id="QKYT01000403">
    <property type="protein sequence ID" value="RIA85808.1"/>
    <property type="molecule type" value="Genomic_DNA"/>
</dbReference>
<keyword evidence="3" id="KW-1185">Reference proteome</keyword>
<feature type="compositionally biased region" description="Polar residues" evidence="1">
    <location>
        <begin position="451"/>
        <end position="461"/>
    </location>
</feature>
<reference evidence="2 3" key="1">
    <citation type="submission" date="2018-06" db="EMBL/GenBank/DDBJ databases">
        <title>Comparative genomics reveals the genomic features of Rhizophagus irregularis, R. cerebriforme, R. diaphanum and Gigaspora rosea, and their symbiotic lifestyle signature.</title>
        <authorList>
            <person name="Morin E."/>
            <person name="San Clemente H."/>
            <person name="Chen E.C.H."/>
            <person name="De La Providencia I."/>
            <person name="Hainaut M."/>
            <person name="Kuo A."/>
            <person name="Kohler A."/>
            <person name="Murat C."/>
            <person name="Tang N."/>
            <person name="Roy S."/>
            <person name="Loubradou J."/>
            <person name="Henrissat B."/>
            <person name="Grigoriev I.V."/>
            <person name="Corradi N."/>
            <person name="Roux C."/>
            <person name="Martin F.M."/>
        </authorList>
    </citation>
    <scope>NUCLEOTIDE SEQUENCE [LARGE SCALE GENOMIC DNA]</scope>
    <source>
        <strain evidence="2 3">DAOM 227022</strain>
    </source>
</reference>
<dbReference type="SUPFAM" id="SSF54928">
    <property type="entry name" value="RNA-binding domain, RBD"/>
    <property type="match status" value="1"/>
</dbReference>
<accession>A0A397SIE1</accession>
<comment type="caution">
    <text evidence="2">The sequence shown here is derived from an EMBL/GenBank/DDBJ whole genome shotgun (WGS) entry which is preliminary data.</text>
</comment>
<organism evidence="2 3">
    <name type="scientific">Glomus cerebriforme</name>
    <dbReference type="NCBI Taxonomy" id="658196"/>
    <lineage>
        <taxon>Eukaryota</taxon>
        <taxon>Fungi</taxon>
        <taxon>Fungi incertae sedis</taxon>
        <taxon>Mucoromycota</taxon>
        <taxon>Glomeromycotina</taxon>
        <taxon>Glomeromycetes</taxon>
        <taxon>Glomerales</taxon>
        <taxon>Glomeraceae</taxon>
        <taxon>Glomus</taxon>
    </lineage>
</organism>
<dbReference type="AlphaFoldDB" id="A0A397SIE1"/>
<dbReference type="InterPro" id="IPR035979">
    <property type="entry name" value="RBD_domain_sf"/>
</dbReference>
<dbReference type="OrthoDB" id="2315391at2759"/>
<feature type="region of interest" description="Disordered" evidence="1">
    <location>
        <begin position="434"/>
        <end position="464"/>
    </location>
</feature>
<dbReference type="STRING" id="658196.A0A397SIE1"/>
<evidence type="ECO:0000313" key="2">
    <source>
        <dbReference type="EMBL" id="RIA85808.1"/>
    </source>
</evidence>
<dbReference type="GO" id="GO:0003676">
    <property type="term" value="F:nucleic acid binding"/>
    <property type="evidence" value="ECO:0007669"/>
    <property type="project" value="InterPro"/>
</dbReference>
<name>A0A397SIE1_9GLOM</name>
<feature type="compositionally biased region" description="Basic residues" evidence="1">
    <location>
        <begin position="436"/>
        <end position="447"/>
    </location>
</feature>
<evidence type="ECO:0000256" key="1">
    <source>
        <dbReference type="SAM" id="MobiDB-lite"/>
    </source>
</evidence>
<sequence length="638" mass="73144">MTPFEDFVEDIVRKITKDALKHKPAPPNELEMLLQQHDFELAMRRINQTIRSNVIKMMDNLKPPQEWSDVYFEYICIDFGNGLKLDEGDYKLSAMALRHNYNDLFNVDTIISSCHKSLKLSDRRQFFLYLHIDEFQLIDIWDKNNKTSPPKELFKNIISDLATYMVLSSPSASSKTISSIFVQPFLSETAPYDVIAQKEASKTLFDFVECPLLDTASIIWIMDHFALKFNTPTFSNRVYKWKLYASLLQLLLDTGGLPHTLEQKCELDKKYNVKHYVVKNRDLAIKILYNCIEGIPVTPDTCLENVKVKDLEHDGCIILSKVNENSDSFLILMPIFFVYIYNDVLKIVDVELTNKIFKVDNHMFWQEWKLFVLHHEAFCTNLAIKMGKTGMTLGELYPGAYGVSMAPLECVPDVISAALQVYLCFGRSDSKEVPIKHTHHPSNKKNQKQQLSQANMDSSAMETDESIIEETYGTPSSSSLNTSSPTSTSSLSSTVILQKRIIKKVEYLVTTFVYPDDMNIILKIPITFGNEESPSTVTFYKLDEIKPPVSEETQNDIKLHTLQVIDIPLNFKAASVHARFRRYGDITHLTMRTRGVFQHAFIEYLSSDSIQHFFTDSWSDSLGCDIIRVIPLSLSQKE</sequence>
<protein>
    <submittedName>
        <fullName evidence="2">Uncharacterized protein</fullName>
    </submittedName>
</protein>
<proteinExistence type="predicted"/>
<evidence type="ECO:0000313" key="3">
    <source>
        <dbReference type="Proteomes" id="UP000265703"/>
    </source>
</evidence>
<dbReference type="Proteomes" id="UP000265703">
    <property type="component" value="Unassembled WGS sequence"/>
</dbReference>